<feature type="region of interest" description="Disordered" evidence="1">
    <location>
        <begin position="306"/>
        <end position="341"/>
    </location>
</feature>
<protein>
    <submittedName>
        <fullName evidence="2">CSON000776 protein</fullName>
    </submittedName>
</protein>
<feature type="compositionally biased region" description="Polar residues" evidence="1">
    <location>
        <begin position="267"/>
        <end position="293"/>
    </location>
</feature>
<feature type="compositionally biased region" description="Basic residues" evidence="1">
    <location>
        <begin position="406"/>
        <end position="415"/>
    </location>
</feature>
<feature type="compositionally biased region" description="Low complexity" evidence="1">
    <location>
        <begin position="249"/>
        <end position="266"/>
    </location>
</feature>
<feature type="region of interest" description="Disordered" evidence="1">
    <location>
        <begin position="199"/>
        <end position="235"/>
    </location>
</feature>
<feature type="compositionally biased region" description="Low complexity" evidence="1">
    <location>
        <begin position="66"/>
        <end position="102"/>
    </location>
</feature>
<feature type="compositionally biased region" description="Polar residues" evidence="1">
    <location>
        <begin position="1"/>
        <end position="16"/>
    </location>
</feature>
<accession>A0A336MF47</accession>
<feature type="compositionally biased region" description="Low complexity" evidence="1">
    <location>
        <begin position="17"/>
        <end position="34"/>
    </location>
</feature>
<reference evidence="2" key="1">
    <citation type="submission" date="2018-07" db="EMBL/GenBank/DDBJ databases">
        <authorList>
            <person name="Quirk P.G."/>
            <person name="Krulwich T.A."/>
        </authorList>
    </citation>
    <scope>NUCLEOTIDE SEQUENCE</scope>
</reference>
<gene>
    <name evidence="2" type="primary">CSON000776</name>
</gene>
<feature type="compositionally biased region" description="Low complexity" evidence="1">
    <location>
        <begin position="600"/>
        <end position="613"/>
    </location>
</feature>
<dbReference type="InterPro" id="IPR049773">
    <property type="entry name" value="AF10-like_CC"/>
</dbReference>
<feature type="compositionally biased region" description="Polar residues" evidence="1">
    <location>
        <begin position="874"/>
        <end position="883"/>
    </location>
</feature>
<proteinExistence type="predicted"/>
<feature type="compositionally biased region" description="Polar residues" evidence="1">
    <location>
        <begin position="199"/>
        <end position="223"/>
    </location>
</feature>
<feature type="region of interest" description="Disordered" evidence="1">
    <location>
        <begin position="803"/>
        <end position="932"/>
    </location>
</feature>
<feature type="region of interest" description="Disordered" evidence="1">
    <location>
        <begin position="58"/>
        <end position="118"/>
    </location>
</feature>
<feature type="compositionally biased region" description="Low complexity" evidence="1">
    <location>
        <begin position="556"/>
        <end position="576"/>
    </location>
</feature>
<feature type="compositionally biased region" description="Polar residues" evidence="1">
    <location>
        <begin position="356"/>
        <end position="369"/>
    </location>
</feature>
<feature type="region of interest" description="Disordered" evidence="1">
    <location>
        <begin position="354"/>
        <end position="613"/>
    </location>
</feature>
<feature type="compositionally biased region" description="Low complexity" evidence="1">
    <location>
        <begin position="689"/>
        <end position="712"/>
    </location>
</feature>
<feature type="region of interest" description="Disordered" evidence="1">
    <location>
        <begin position="685"/>
        <end position="716"/>
    </location>
</feature>
<feature type="compositionally biased region" description="Low complexity" evidence="1">
    <location>
        <begin position="429"/>
        <end position="441"/>
    </location>
</feature>
<name>A0A336MF47_CULSO</name>
<dbReference type="CDD" id="cd20901">
    <property type="entry name" value="CC_AF10"/>
    <property type="match status" value="1"/>
</dbReference>
<evidence type="ECO:0000313" key="2">
    <source>
        <dbReference type="EMBL" id="SSX29022.1"/>
    </source>
</evidence>
<feature type="compositionally biased region" description="Low complexity" evidence="1">
    <location>
        <begin position="387"/>
        <end position="404"/>
    </location>
</feature>
<feature type="compositionally biased region" description="Polar residues" evidence="1">
    <location>
        <begin position="332"/>
        <end position="341"/>
    </location>
</feature>
<dbReference type="VEuPathDB" id="VectorBase:CSON000776"/>
<dbReference type="AlphaFoldDB" id="A0A336MF47"/>
<feature type="region of interest" description="Disordered" evidence="1">
    <location>
        <begin position="247"/>
        <end position="293"/>
    </location>
</feature>
<feature type="compositionally biased region" description="Polar residues" evidence="1">
    <location>
        <begin position="463"/>
        <end position="482"/>
    </location>
</feature>
<feature type="region of interest" description="Disordered" evidence="1">
    <location>
        <begin position="1"/>
        <end position="44"/>
    </location>
</feature>
<evidence type="ECO:0000256" key="1">
    <source>
        <dbReference type="SAM" id="MobiDB-lite"/>
    </source>
</evidence>
<feature type="compositionally biased region" description="Low complexity" evidence="1">
    <location>
        <begin position="226"/>
        <end position="235"/>
    </location>
</feature>
<feature type="compositionally biased region" description="Low complexity" evidence="1">
    <location>
        <begin position="520"/>
        <end position="549"/>
    </location>
</feature>
<feature type="compositionally biased region" description="Low complexity" evidence="1">
    <location>
        <begin position="885"/>
        <end position="917"/>
    </location>
</feature>
<sequence length="932" mass="98124">MGNLSNAKQDSNVPGASNTNNSTSTNNTTNNSNNKESGGFGQKFTTSNFTQSVVMKSDSVFGNGGNESNKGPPNSSSNNSANSNQSNINNTGSNNMSGTTSGSKKRKSDGRITSGTNIDESNKDIIKDLSVTLVPLQGYDKIEVADAEKSIKKFCISQPKSEAGAIVTTSAGTPTEPTLQNLSPNIVSSKQQQNLLNVQSTNSGTNNHSGKQLKEQQQNQVTVSGVPPNSTPSLVVSVPLSTANVPGVNLSSNTSNNNSNNNNNLSVPSIQQQQQGTAGNTYQAHRNESGNIHNSTLDRHSPLIQHRTSSPAVHSISPIDHGVVHSGSSGGPNTNMMDTQNPSTMLKFTYEKHPNSRLTTLQEDTSPTVRRSRSHSIDGNNAGGGVINSSNNNNNSSGNSNSNSKAKGRTSKKRGASNVVATPEPTEPSSLSHVGSSNNSSSGGGGSNNTNNNQSNCNNLSNATMSHNMGIGQSMTSQGPTLNNTNNNSSSSSNSDIINIPSSVSPAPPVHVTTKKIRRMSTIESSSSPSTSRTPEVMYSSSSSSGFSGLKFGYESQTPSTVPSSQPSVVVTQPPTIKDSPPSSPGSEVGTKKPSKKQKTASSSSNTTVSAISPVETKENKLFHNGVHAAAHMLGNQLNPNSSMAPKLTESLNMEIEAHIANATPLNDQNNLVGPTYPGKLQANRSSVLTSQGTTSSMSLSSMLAGSTSASGNTPQSLEQLLERQWEQGSQFLMEQAQHFDIASLLSCLHQLKSENIRIEEHVTNLVARRDHLLAVNARLAIPLNPNTSTNQGHFNNMHPAVNGPTTVNTEPTVVSITSSNSNSQGNVVSSGGSGRQRISNSQSQQQPQQLPSQMQQQYSGGALPLENGIDFRQQAQTQQIVRHSSGSQSYSTSSSRSSSIGRGSSSASYTSQQTIYNTHQATIRRDDVKPS</sequence>
<dbReference type="EMBL" id="UFQT01001121">
    <property type="protein sequence ID" value="SSX29022.1"/>
    <property type="molecule type" value="Genomic_DNA"/>
</dbReference>
<feature type="compositionally biased region" description="Low complexity" evidence="1">
    <location>
        <begin position="448"/>
        <end position="462"/>
    </location>
</feature>
<feature type="compositionally biased region" description="Low complexity" evidence="1">
    <location>
        <begin position="483"/>
        <end position="505"/>
    </location>
</feature>
<organism evidence="2">
    <name type="scientific">Culicoides sonorensis</name>
    <name type="common">Biting midge</name>
    <dbReference type="NCBI Taxonomy" id="179676"/>
    <lineage>
        <taxon>Eukaryota</taxon>
        <taxon>Metazoa</taxon>
        <taxon>Ecdysozoa</taxon>
        <taxon>Arthropoda</taxon>
        <taxon>Hexapoda</taxon>
        <taxon>Insecta</taxon>
        <taxon>Pterygota</taxon>
        <taxon>Neoptera</taxon>
        <taxon>Endopterygota</taxon>
        <taxon>Diptera</taxon>
        <taxon>Nematocera</taxon>
        <taxon>Chironomoidea</taxon>
        <taxon>Ceratopogonidae</taxon>
        <taxon>Ceratopogoninae</taxon>
        <taxon>Culicoides</taxon>
        <taxon>Monoculicoides</taxon>
    </lineage>
</organism>
<feature type="compositionally biased region" description="Low complexity" evidence="1">
    <location>
        <begin position="813"/>
        <end position="861"/>
    </location>
</feature>